<dbReference type="Proteomes" id="UP001232001">
    <property type="component" value="Chromosome"/>
</dbReference>
<dbReference type="RefSeq" id="WP_279652772.1">
    <property type="nucleotide sequence ID" value="NZ_CP122539.1"/>
</dbReference>
<proteinExistence type="predicted"/>
<organism evidence="1 2">
    <name type="scientific">Tenacibaculum tangerinum</name>
    <dbReference type="NCBI Taxonomy" id="3038772"/>
    <lineage>
        <taxon>Bacteria</taxon>
        <taxon>Pseudomonadati</taxon>
        <taxon>Bacteroidota</taxon>
        <taxon>Flavobacteriia</taxon>
        <taxon>Flavobacteriales</taxon>
        <taxon>Flavobacteriaceae</taxon>
        <taxon>Tenacibaculum</taxon>
    </lineage>
</organism>
<name>A0ABY8L690_9FLAO</name>
<accession>A0ABY8L690</accession>
<evidence type="ECO:0000313" key="1">
    <source>
        <dbReference type="EMBL" id="WGH76913.1"/>
    </source>
</evidence>
<dbReference type="EMBL" id="CP122539">
    <property type="protein sequence ID" value="WGH76913.1"/>
    <property type="molecule type" value="Genomic_DNA"/>
</dbReference>
<sequence>MLNEKKSILKKTSKTVTDTSEQVLAQLKNGLSKIGDIGTNTKNKFVDYVKDVFDVLPLIENAGFKTNRVIVGISVPPSIEIHFSRYKELNEKETNKLLELYSNRKMFKLIFKALRMSNEFQGKLSSETLVFSETCIEISIPPKVSIKYLNKDISNLTKIESEFD</sequence>
<protein>
    <submittedName>
        <fullName evidence="1">Uncharacterized protein</fullName>
    </submittedName>
</protein>
<gene>
    <name evidence="1" type="ORF">P8625_07155</name>
</gene>
<evidence type="ECO:0000313" key="2">
    <source>
        <dbReference type="Proteomes" id="UP001232001"/>
    </source>
</evidence>
<keyword evidence="2" id="KW-1185">Reference proteome</keyword>
<reference evidence="1 2" key="1">
    <citation type="submission" date="2023-04" db="EMBL/GenBank/DDBJ databases">
        <title>Tenacibaculum tangerinum sp. nov., isolated from sea tidal flat of South Korea.</title>
        <authorList>
            <person name="Lee S.H."/>
            <person name="Kim J.-J."/>
        </authorList>
    </citation>
    <scope>NUCLEOTIDE SEQUENCE [LARGE SCALE GENOMIC DNA]</scope>
    <source>
        <strain evidence="1 2">GRR-S3-23</strain>
    </source>
</reference>